<evidence type="ECO:0000313" key="12">
    <source>
        <dbReference type="Proteomes" id="UP000663866"/>
    </source>
</evidence>
<dbReference type="Proteomes" id="UP000663824">
    <property type="component" value="Unassembled WGS sequence"/>
</dbReference>
<evidence type="ECO:0000313" key="4">
    <source>
        <dbReference type="EMBL" id="CAF2035017.1"/>
    </source>
</evidence>
<dbReference type="EMBL" id="CAJOBF010004392">
    <property type="protein sequence ID" value="CAF4136415.1"/>
    <property type="molecule type" value="Genomic_DNA"/>
</dbReference>
<accession>A0A816D7B2</accession>
<name>A0A816D7B2_9BILA</name>
<feature type="region of interest" description="Disordered" evidence="1">
    <location>
        <begin position="33"/>
        <end position="55"/>
    </location>
</feature>
<comment type="caution">
    <text evidence="3">The sequence shown here is derived from an EMBL/GenBank/DDBJ whole genome shotgun (WGS) entry which is preliminary data.</text>
</comment>
<evidence type="ECO:0000313" key="7">
    <source>
        <dbReference type="EMBL" id="CAF3838902.1"/>
    </source>
</evidence>
<dbReference type="Proteomes" id="UP000663856">
    <property type="component" value="Unassembled WGS sequence"/>
</dbReference>
<reference evidence="3" key="1">
    <citation type="submission" date="2021-02" db="EMBL/GenBank/DDBJ databases">
        <authorList>
            <person name="Nowell W R."/>
        </authorList>
    </citation>
    <scope>NUCLEOTIDE SEQUENCE</scope>
</reference>
<dbReference type="Proteomes" id="UP000663887">
    <property type="component" value="Unassembled WGS sequence"/>
</dbReference>
<dbReference type="EMBL" id="CAJNRG010004711">
    <property type="protein sequence ID" value="CAF2068304.1"/>
    <property type="molecule type" value="Genomic_DNA"/>
</dbReference>
<dbReference type="EMBL" id="CAJOBI010001742">
    <property type="protein sequence ID" value="CAF3897333.1"/>
    <property type="molecule type" value="Genomic_DNA"/>
</dbReference>
<keyword evidence="12" id="KW-1185">Reference proteome</keyword>
<dbReference type="Proteomes" id="UP000676336">
    <property type="component" value="Unassembled WGS sequence"/>
</dbReference>
<dbReference type="EMBL" id="CAJOBG010002994">
    <property type="protein sequence ID" value="CAF4039904.1"/>
    <property type="molecule type" value="Genomic_DNA"/>
</dbReference>
<dbReference type="EMBL" id="CAJNRE010018693">
    <property type="protein sequence ID" value="CAF2173403.1"/>
    <property type="molecule type" value="Genomic_DNA"/>
</dbReference>
<dbReference type="Proteomes" id="UP000663855">
    <property type="component" value="Unassembled WGS sequence"/>
</dbReference>
<evidence type="ECO:0000313" key="6">
    <source>
        <dbReference type="EMBL" id="CAF2173403.1"/>
    </source>
</evidence>
<dbReference type="OrthoDB" id="9994866at2759"/>
<evidence type="ECO:0000256" key="1">
    <source>
        <dbReference type="SAM" id="MobiDB-lite"/>
    </source>
</evidence>
<evidence type="ECO:0000313" key="2">
    <source>
        <dbReference type="EMBL" id="CAF1585282.1"/>
    </source>
</evidence>
<dbReference type="Proteomes" id="UP000681967">
    <property type="component" value="Unassembled WGS sequence"/>
</dbReference>
<evidence type="ECO:0000313" key="11">
    <source>
        <dbReference type="Proteomes" id="UP000663834"/>
    </source>
</evidence>
<dbReference type="EMBL" id="CAJNRF010002270">
    <property type="protein sequence ID" value="CAF2035017.1"/>
    <property type="molecule type" value="Genomic_DNA"/>
</dbReference>
<dbReference type="AlphaFoldDB" id="A0A816D7B2"/>
<evidence type="ECO:0000313" key="5">
    <source>
        <dbReference type="EMBL" id="CAF2068304.1"/>
    </source>
</evidence>
<dbReference type="Proteomes" id="UP000663834">
    <property type="component" value="Unassembled WGS sequence"/>
</dbReference>
<dbReference type="Proteomes" id="UP000663842">
    <property type="component" value="Unassembled WGS sequence"/>
</dbReference>
<dbReference type="EMBL" id="CAJOBH010001155">
    <property type="protein sequence ID" value="CAF3838902.1"/>
    <property type="molecule type" value="Genomic_DNA"/>
</dbReference>
<proteinExistence type="predicted"/>
<dbReference type="EMBL" id="CAJNOW010014112">
    <property type="protein sequence ID" value="CAF1629387.1"/>
    <property type="molecule type" value="Genomic_DNA"/>
</dbReference>
<dbReference type="EMBL" id="CAJNOV010016154">
    <property type="protein sequence ID" value="CAF1585282.1"/>
    <property type="molecule type" value="Genomic_DNA"/>
</dbReference>
<sequence>MNISLTKRTCSHRFIDQHSGKCLHCGNMKTPIESSITKHEPPQDDNENNDEDDGSLELEHYERLVLMLDEWKKTMINRIESIYKSKVQRLRDEFEGQQAARRRSQTEQTNKIEIDDEKEKVQLTNIKFELIKSTFIDTEYTLIAASSETIFVHDGRTFKLFDKNLRPLVALDLTTSMRERSKVVDLCYISYLSSYLILYEQGLWVFQPGSNANLITAIQRRGYLSLTTNTKDLFILDIEGTIEQRSIISWTFLRRYTKHHLLNENINDQLLSIRFHSVEYTILMAIVRASNNRRCLMTYKHYGSNTFKLLERILFPNINIYSISSIHMSHVWLLTTCEKQSFFFIDNKREYNQREQQQVWFPIDCDYRIKNAIEFGTNQRSILIRTIRPSQLGLYHF</sequence>
<evidence type="ECO:0000313" key="3">
    <source>
        <dbReference type="EMBL" id="CAF1629387.1"/>
    </source>
</evidence>
<feature type="compositionally biased region" description="Acidic residues" evidence="1">
    <location>
        <begin position="43"/>
        <end position="55"/>
    </location>
</feature>
<dbReference type="Proteomes" id="UP000663866">
    <property type="component" value="Unassembled WGS sequence"/>
</dbReference>
<evidence type="ECO:0000313" key="8">
    <source>
        <dbReference type="EMBL" id="CAF3897333.1"/>
    </source>
</evidence>
<organism evidence="3 11">
    <name type="scientific">Rotaria magnacalcarata</name>
    <dbReference type="NCBI Taxonomy" id="392030"/>
    <lineage>
        <taxon>Eukaryota</taxon>
        <taxon>Metazoa</taxon>
        <taxon>Spiralia</taxon>
        <taxon>Gnathifera</taxon>
        <taxon>Rotifera</taxon>
        <taxon>Eurotatoria</taxon>
        <taxon>Bdelloidea</taxon>
        <taxon>Philodinida</taxon>
        <taxon>Philodinidae</taxon>
        <taxon>Rotaria</taxon>
    </lineage>
</organism>
<evidence type="ECO:0000313" key="9">
    <source>
        <dbReference type="EMBL" id="CAF4039904.1"/>
    </source>
</evidence>
<evidence type="ECO:0000313" key="10">
    <source>
        <dbReference type="EMBL" id="CAF4136415.1"/>
    </source>
</evidence>
<protein>
    <submittedName>
        <fullName evidence="3">Uncharacterized protein</fullName>
    </submittedName>
</protein>
<gene>
    <name evidence="7" type="ORF">BYL167_LOCUS5159</name>
    <name evidence="2" type="ORF">CJN711_LOCUS33420</name>
    <name evidence="3" type="ORF">KQP761_LOCUS25885</name>
    <name evidence="6" type="ORF">MBJ925_LOCUS33942</name>
    <name evidence="9" type="ORF">OVN521_LOCUS17324</name>
    <name evidence="8" type="ORF">SMN809_LOCUS6448</name>
    <name evidence="10" type="ORF">UXM345_LOCUS24309</name>
    <name evidence="4" type="ORF">WKI299_LOCUS7430</name>
    <name evidence="5" type="ORF">XDN619_LOCUS12043</name>
</gene>